<sequence length="374" mass="41404">MHDNKKNLAFIDGSRLITEALVRAGADTFVGYPITPANLLYLYATKRFPTMLAAPDEITTLQWMSGFAISGHVPVTATSFPGYALMVESIGMAAMMELPMVIILVQRLGPATGTATRGAQGDLNVVFGTMSGGYSLPTFSISNYHDCWEVSAKAVHTAIELRTPVVLLTSKEMVMTQQSFDWSDLPEIAPKKVKQFEGEGQYFPYKADESLVSDFLPVSQNKHQVRITASTHDTRGILQNSTPEAINNTKRLEEKVNKHLDSYTLYDFDEQEGAETLVVSWDISSLASREAVVELRNKGKMVSLLIAKTLLPIPKVYIDIIQRYKKVVVVEENLKGQFRQLLFGAAGREGVTGVNGIAKMINPSEIVEEVMRYE</sequence>
<dbReference type="InterPro" id="IPR009014">
    <property type="entry name" value="Transketo_C/PFOR_II"/>
</dbReference>
<accession>A0A7D3XUJ7</accession>
<evidence type="ECO:0000259" key="2">
    <source>
        <dbReference type="Pfam" id="PF01855"/>
    </source>
</evidence>
<dbReference type="CDD" id="cd07034">
    <property type="entry name" value="TPP_PYR_PFOR_IOR-alpha_like"/>
    <property type="match status" value="1"/>
</dbReference>
<organism evidence="3 4">
    <name type="scientific">Tenuifilum thalassicum</name>
    <dbReference type="NCBI Taxonomy" id="2590900"/>
    <lineage>
        <taxon>Bacteria</taxon>
        <taxon>Pseudomonadati</taxon>
        <taxon>Bacteroidota</taxon>
        <taxon>Bacteroidia</taxon>
        <taxon>Bacteroidales</taxon>
        <taxon>Tenuifilaceae</taxon>
        <taxon>Tenuifilum</taxon>
    </lineage>
</organism>
<keyword evidence="4" id="KW-1185">Reference proteome</keyword>
<dbReference type="AlphaFoldDB" id="A0A7D3XUJ7"/>
<keyword evidence="1" id="KW-0560">Oxidoreductase</keyword>
<dbReference type="PANTHER" id="PTHR32154">
    <property type="entry name" value="PYRUVATE-FLAVODOXIN OXIDOREDUCTASE-RELATED"/>
    <property type="match status" value="1"/>
</dbReference>
<dbReference type="Gene3D" id="3.40.50.920">
    <property type="match status" value="1"/>
</dbReference>
<dbReference type="InterPro" id="IPR029061">
    <property type="entry name" value="THDP-binding"/>
</dbReference>
<dbReference type="Proteomes" id="UP000500961">
    <property type="component" value="Chromosome"/>
</dbReference>
<dbReference type="PANTHER" id="PTHR32154:SF20">
    <property type="entry name" value="2-OXOGLUTARATE OXIDOREDUCTASE SUBUNIT KORA"/>
    <property type="match status" value="1"/>
</dbReference>
<dbReference type="GO" id="GO:0006979">
    <property type="term" value="P:response to oxidative stress"/>
    <property type="evidence" value="ECO:0007669"/>
    <property type="project" value="TreeGrafter"/>
</dbReference>
<dbReference type="SUPFAM" id="SSF52518">
    <property type="entry name" value="Thiamin diphosphate-binding fold (THDP-binding)"/>
    <property type="match status" value="1"/>
</dbReference>
<dbReference type="Gene3D" id="3.40.50.970">
    <property type="match status" value="1"/>
</dbReference>
<evidence type="ECO:0000313" key="4">
    <source>
        <dbReference type="Proteomes" id="UP000500961"/>
    </source>
</evidence>
<evidence type="ECO:0000313" key="3">
    <source>
        <dbReference type="EMBL" id="QKG79611.1"/>
    </source>
</evidence>
<dbReference type="InterPro" id="IPR002880">
    <property type="entry name" value="Pyrv_Fd/Flavodoxin_OxRdtase_N"/>
</dbReference>
<dbReference type="InterPro" id="IPR050722">
    <property type="entry name" value="Pyruvate:ferred/Flavod_OxRd"/>
</dbReference>
<evidence type="ECO:0000256" key="1">
    <source>
        <dbReference type="ARBA" id="ARBA00023002"/>
    </source>
</evidence>
<name>A0A7D3XUJ7_9BACT</name>
<proteinExistence type="predicted"/>
<dbReference type="Pfam" id="PF01855">
    <property type="entry name" value="POR_N"/>
    <property type="match status" value="1"/>
</dbReference>
<dbReference type="EMBL" id="CP041345">
    <property type="protein sequence ID" value="QKG79611.1"/>
    <property type="molecule type" value="Genomic_DNA"/>
</dbReference>
<dbReference type="RefSeq" id="WP_173073516.1">
    <property type="nucleotide sequence ID" value="NZ_CP041345.1"/>
</dbReference>
<reference evidence="3 4" key="1">
    <citation type="submission" date="2019-07" db="EMBL/GenBank/DDBJ databases">
        <title>Thalassofilum flectens gen. nov., sp. nov., a novel moderate thermophilic anaerobe from a shallow sea hot spring in Kunashir Island (Russia), representing a new family in the order Bacteroidales, and proposal of Thalassofilacea fam. nov.</title>
        <authorList>
            <person name="Kochetkova T.V."/>
            <person name="Podosokorskaya O.A."/>
            <person name="Novikov A."/>
            <person name="Elcheninov A.G."/>
            <person name="Toshchakov S.V."/>
            <person name="Kublanov I.V."/>
        </authorList>
    </citation>
    <scope>NUCLEOTIDE SEQUENCE [LARGE SCALE GENOMIC DNA]</scope>
    <source>
        <strain evidence="3 4">38-H</strain>
    </source>
</reference>
<dbReference type="SUPFAM" id="SSF52922">
    <property type="entry name" value="TK C-terminal domain-like"/>
    <property type="match status" value="1"/>
</dbReference>
<dbReference type="GO" id="GO:0016491">
    <property type="term" value="F:oxidoreductase activity"/>
    <property type="evidence" value="ECO:0007669"/>
    <property type="project" value="UniProtKB-KW"/>
</dbReference>
<protein>
    <recommendedName>
        <fullName evidence="2">Pyruvate flavodoxin/ferredoxin oxidoreductase pyrimidine binding domain-containing protein</fullName>
    </recommendedName>
</protein>
<feature type="domain" description="Pyruvate flavodoxin/ferredoxin oxidoreductase pyrimidine binding" evidence="2">
    <location>
        <begin position="20"/>
        <end position="241"/>
    </location>
</feature>
<gene>
    <name evidence="3" type="ORF">FHG85_04820</name>
</gene>
<dbReference type="KEGG" id="ttz:FHG85_04820"/>